<evidence type="ECO:0000256" key="4">
    <source>
        <dbReference type="ARBA" id="ARBA00023163"/>
    </source>
</evidence>
<dbReference type="AlphaFoldDB" id="A0A1H3S4L3"/>
<dbReference type="EMBL" id="FNOK01000060">
    <property type="protein sequence ID" value="SDZ32976.1"/>
    <property type="molecule type" value="Genomic_DNA"/>
</dbReference>
<accession>A0A1H3S4L3</accession>
<dbReference type="OrthoDB" id="9803735at2"/>
<dbReference type="STRING" id="418495.SAMN05216215_106041"/>
<dbReference type="Pfam" id="PF03466">
    <property type="entry name" value="LysR_substrate"/>
    <property type="match status" value="1"/>
</dbReference>
<sequence length="305" mass="32777">MEIRVLRYFLAVVDQGSITAAARDVRIAQPSLSRQLRNLERSLGVELFSRTPGPRKLTFAGERFLPLARDLVARADRTLGAVRTMTQGHGMPLIVAAPPTTIADFLAPYLADRGAASSIRDILERDARSVYDVVARGDADLGIAPIPPPGSMESRVVGHAPVLALVPPTHRLARIGEVELTDLVHEQLILMHPVNAGRLALDAAAAREGLVYNEPRVVSTTVVARALAASGHGIAVLTDKAIFGLTPVAIRAGESLLSVTLYAGWDRTHWAGAQVAALVDSVSRFHREVLARTHLFENAPGDRSE</sequence>
<dbReference type="SUPFAM" id="SSF46785">
    <property type="entry name" value="Winged helix' DNA-binding domain"/>
    <property type="match status" value="1"/>
</dbReference>
<protein>
    <submittedName>
        <fullName evidence="6">DNA-binding transcriptional regulator, LysR family</fullName>
    </submittedName>
</protein>
<dbReference type="SUPFAM" id="SSF53850">
    <property type="entry name" value="Periplasmic binding protein-like II"/>
    <property type="match status" value="1"/>
</dbReference>
<dbReference type="Gene3D" id="3.40.190.290">
    <property type="match status" value="1"/>
</dbReference>
<dbReference type="InterPro" id="IPR000847">
    <property type="entry name" value="LysR_HTH_N"/>
</dbReference>
<dbReference type="InterPro" id="IPR050950">
    <property type="entry name" value="HTH-type_LysR_regulators"/>
</dbReference>
<dbReference type="Pfam" id="PF00126">
    <property type="entry name" value="HTH_1"/>
    <property type="match status" value="1"/>
</dbReference>
<keyword evidence="2" id="KW-0805">Transcription regulation</keyword>
<keyword evidence="4" id="KW-0804">Transcription</keyword>
<dbReference type="InterPro" id="IPR005119">
    <property type="entry name" value="LysR_subst-bd"/>
</dbReference>
<organism evidence="6 7">
    <name type="scientific">Saccharopolyspora shandongensis</name>
    <dbReference type="NCBI Taxonomy" id="418495"/>
    <lineage>
        <taxon>Bacteria</taxon>
        <taxon>Bacillati</taxon>
        <taxon>Actinomycetota</taxon>
        <taxon>Actinomycetes</taxon>
        <taxon>Pseudonocardiales</taxon>
        <taxon>Pseudonocardiaceae</taxon>
        <taxon>Saccharopolyspora</taxon>
    </lineage>
</organism>
<dbReference type="Proteomes" id="UP000199529">
    <property type="component" value="Unassembled WGS sequence"/>
</dbReference>
<dbReference type="GO" id="GO:0003677">
    <property type="term" value="F:DNA binding"/>
    <property type="evidence" value="ECO:0007669"/>
    <property type="project" value="UniProtKB-KW"/>
</dbReference>
<dbReference type="InterPro" id="IPR036390">
    <property type="entry name" value="WH_DNA-bd_sf"/>
</dbReference>
<evidence type="ECO:0000313" key="6">
    <source>
        <dbReference type="EMBL" id="SDZ32976.1"/>
    </source>
</evidence>
<dbReference type="CDD" id="cd05466">
    <property type="entry name" value="PBP2_LTTR_substrate"/>
    <property type="match status" value="1"/>
</dbReference>
<dbReference type="GO" id="GO:0003700">
    <property type="term" value="F:DNA-binding transcription factor activity"/>
    <property type="evidence" value="ECO:0007669"/>
    <property type="project" value="InterPro"/>
</dbReference>
<dbReference type="GO" id="GO:0005829">
    <property type="term" value="C:cytosol"/>
    <property type="evidence" value="ECO:0007669"/>
    <property type="project" value="TreeGrafter"/>
</dbReference>
<evidence type="ECO:0000313" key="7">
    <source>
        <dbReference type="Proteomes" id="UP000199529"/>
    </source>
</evidence>
<gene>
    <name evidence="6" type="ORF">SAMN05216215_106041</name>
</gene>
<dbReference type="PROSITE" id="PS50931">
    <property type="entry name" value="HTH_LYSR"/>
    <property type="match status" value="1"/>
</dbReference>
<dbReference type="PANTHER" id="PTHR30419:SF8">
    <property type="entry name" value="NITROGEN ASSIMILATION TRANSCRIPTIONAL ACTIVATOR-RELATED"/>
    <property type="match status" value="1"/>
</dbReference>
<dbReference type="PANTHER" id="PTHR30419">
    <property type="entry name" value="HTH-TYPE TRANSCRIPTIONAL REGULATOR YBHD"/>
    <property type="match status" value="1"/>
</dbReference>
<dbReference type="InterPro" id="IPR036388">
    <property type="entry name" value="WH-like_DNA-bd_sf"/>
</dbReference>
<name>A0A1H3S4L3_9PSEU</name>
<proteinExistence type="inferred from homology"/>
<reference evidence="7" key="1">
    <citation type="submission" date="2016-10" db="EMBL/GenBank/DDBJ databases">
        <authorList>
            <person name="Varghese N."/>
            <person name="Submissions S."/>
        </authorList>
    </citation>
    <scope>NUCLEOTIDE SEQUENCE [LARGE SCALE GENOMIC DNA]</scope>
    <source>
        <strain evidence="7">CGMCC 4.3530</strain>
    </source>
</reference>
<evidence type="ECO:0000256" key="1">
    <source>
        <dbReference type="ARBA" id="ARBA00009437"/>
    </source>
</evidence>
<feature type="domain" description="HTH lysR-type" evidence="5">
    <location>
        <begin position="1"/>
        <end position="58"/>
    </location>
</feature>
<keyword evidence="7" id="KW-1185">Reference proteome</keyword>
<dbReference type="FunFam" id="1.10.10.10:FF:000001">
    <property type="entry name" value="LysR family transcriptional regulator"/>
    <property type="match status" value="1"/>
</dbReference>
<comment type="similarity">
    <text evidence="1">Belongs to the LysR transcriptional regulatory family.</text>
</comment>
<dbReference type="PRINTS" id="PR00039">
    <property type="entry name" value="HTHLYSR"/>
</dbReference>
<evidence type="ECO:0000259" key="5">
    <source>
        <dbReference type="PROSITE" id="PS50931"/>
    </source>
</evidence>
<evidence type="ECO:0000256" key="2">
    <source>
        <dbReference type="ARBA" id="ARBA00023015"/>
    </source>
</evidence>
<dbReference type="Gene3D" id="1.10.10.10">
    <property type="entry name" value="Winged helix-like DNA-binding domain superfamily/Winged helix DNA-binding domain"/>
    <property type="match status" value="1"/>
</dbReference>
<evidence type="ECO:0000256" key="3">
    <source>
        <dbReference type="ARBA" id="ARBA00023125"/>
    </source>
</evidence>
<keyword evidence="3 6" id="KW-0238">DNA-binding</keyword>